<dbReference type="Proteomes" id="UP000192907">
    <property type="component" value="Unassembled WGS sequence"/>
</dbReference>
<evidence type="ECO:0000313" key="4">
    <source>
        <dbReference type="Proteomes" id="UP000192907"/>
    </source>
</evidence>
<dbReference type="InterPro" id="IPR051549">
    <property type="entry name" value="PEP_Utilizing_Enz"/>
</dbReference>
<dbReference type="Gene3D" id="3.50.30.10">
    <property type="entry name" value="Phosphohistidine domain"/>
    <property type="match status" value="1"/>
</dbReference>
<sequence>MTTEQIFSPHDPQASQIDLAGGKGFHLSWLVRNGFRVPPFIILGSSLFDELLRSNHCQNQFDEMLEKINESQSDSAMLSDIRRLIEGLQWSVDSEHLLLAKLSLIGFEDGAPYAVRSSISDEDSAEASFAGQMDSFLFQKSLSAIKQSYLKTMASMFSDHAIAYRKQHQRPIHTIKGAAIVQTMIDSERSGVMFTAHPITGSRRTLLITSVFGQGEGLVSGICNADEFSIDQDGTERERKIANKDIMLVAAPDMGTQEQAVHTELQDLPSLSREQIQELRELGLSISGLKRSPQDIEFAIADSKVFILQTRPITHLPPPQKPLGHEIVWDNSNIQESYCGVTTPLTFSHANRAYKSVYTQTLRILGTPESVIQEKDKGLSNMLGLIHGRVYYNINHWYEGLSLLPSFKTNKADMEKMMGLQDPVDFVEDAELSLWEKIKKLPQMILLLMSFLRNFARIDHLVADFLSHFHEQYKSIDRPNLHRLEVSELFKLVQQLTKNLLEQWHTPIINDFFVMMTNGKVHRHLKKAGFDNPDLIQNNLMSGEPDVESTEPTKFLIRLAEKIRQGSARDLFETWDDPDLWEVFRSREPELFKECEIYIELYGDRCMGELKLESISLRQDPSFMFAILRNFIAKPELSLEAIEAKELKMRQEAEQEAFHRIRHKRGSRALRKFKKDLQNLRKAVKYRENMRFSRTRSFGLFRDLYNEIGQQLAFYGLLEDGRDVFYLTVDELDAYHEGRSVHTELKSLVAARKPEWQQYEAKDLPHHFKTWGPVYHHNDYRYESEHSAAQEQSGDCLKGIGCYPGIVQNKVRKIFSPQDELNLDGQILCTVRTDPGWTPLFPSASGILVERGSTLSHSAVIARELGIPAIVGIPQLTEKLADGQEIKMDGAQGLIHMEVEP</sequence>
<dbReference type="RefSeq" id="WP_132324587.1">
    <property type="nucleotide sequence ID" value="NZ_FWZT01000028.1"/>
</dbReference>
<dbReference type="AlphaFoldDB" id="A0A1Y6CM46"/>
<dbReference type="OrthoDB" id="5287119at2"/>
<evidence type="ECO:0000259" key="1">
    <source>
        <dbReference type="Pfam" id="PF00391"/>
    </source>
</evidence>
<reference evidence="4" key="1">
    <citation type="submission" date="2017-04" db="EMBL/GenBank/DDBJ databases">
        <authorList>
            <person name="Varghese N."/>
            <person name="Submissions S."/>
        </authorList>
    </citation>
    <scope>NUCLEOTIDE SEQUENCE [LARGE SCALE GENOMIC DNA]</scope>
    <source>
        <strain evidence="4">RKEM611</strain>
    </source>
</reference>
<dbReference type="InterPro" id="IPR036637">
    <property type="entry name" value="Phosphohistidine_dom_sf"/>
</dbReference>
<dbReference type="STRING" id="1513793.SAMN06296036_12830"/>
<dbReference type="EMBL" id="FWZT01000028">
    <property type="protein sequence ID" value="SMF74105.1"/>
    <property type="molecule type" value="Genomic_DNA"/>
</dbReference>
<feature type="domain" description="PEP-utilising enzyme mobile" evidence="1">
    <location>
        <begin position="824"/>
        <end position="893"/>
    </location>
</feature>
<dbReference type="Gene3D" id="3.30.470.20">
    <property type="entry name" value="ATP-grasp fold, B domain"/>
    <property type="match status" value="1"/>
</dbReference>
<proteinExistence type="predicted"/>
<dbReference type="InterPro" id="IPR008279">
    <property type="entry name" value="PEP-util_enz_mobile_dom"/>
</dbReference>
<keyword evidence="3" id="KW-0808">Transferase</keyword>
<dbReference type="NCBIfam" id="NF004883">
    <property type="entry name" value="PRK06241.2-4"/>
    <property type="match status" value="1"/>
</dbReference>
<dbReference type="Gene3D" id="3.30.1490.20">
    <property type="entry name" value="ATP-grasp fold, A domain"/>
    <property type="match status" value="1"/>
</dbReference>
<dbReference type="PANTHER" id="PTHR43615">
    <property type="entry name" value="PHOSPHOENOLPYRUVATE SYNTHASE-RELATED"/>
    <property type="match status" value="1"/>
</dbReference>
<feature type="domain" description="Pyruvate phosphate dikinase AMP/ATP-binding" evidence="2">
    <location>
        <begin position="18"/>
        <end position="317"/>
    </location>
</feature>
<dbReference type="GO" id="GO:0016301">
    <property type="term" value="F:kinase activity"/>
    <property type="evidence" value="ECO:0007669"/>
    <property type="project" value="UniProtKB-KW"/>
</dbReference>
<keyword evidence="3" id="KW-0418">Kinase</keyword>
<dbReference type="SUPFAM" id="SSF56059">
    <property type="entry name" value="Glutathione synthetase ATP-binding domain-like"/>
    <property type="match status" value="1"/>
</dbReference>
<keyword evidence="4" id="KW-1185">Reference proteome</keyword>
<gene>
    <name evidence="3" type="ORF">SAMN06296036_12830</name>
</gene>
<accession>A0A1Y6CM46</accession>
<dbReference type="InterPro" id="IPR013815">
    <property type="entry name" value="ATP_grasp_subdomain_1"/>
</dbReference>
<evidence type="ECO:0000313" key="3">
    <source>
        <dbReference type="EMBL" id="SMF74105.1"/>
    </source>
</evidence>
<dbReference type="InterPro" id="IPR002192">
    <property type="entry name" value="PPDK_AMP/ATP-bd"/>
</dbReference>
<keyword evidence="3" id="KW-0670">Pyruvate</keyword>
<dbReference type="PANTHER" id="PTHR43615:SF1">
    <property type="entry name" value="PPDK_N DOMAIN-CONTAINING PROTEIN"/>
    <property type="match status" value="1"/>
</dbReference>
<protein>
    <submittedName>
        <fullName evidence="3">Pyruvate, water dikinase</fullName>
    </submittedName>
</protein>
<dbReference type="Pfam" id="PF00391">
    <property type="entry name" value="PEP-utilizers"/>
    <property type="match status" value="1"/>
</dbReference>
<dbReference type="SUPFAM" id="SSF52009">
    <property type="entry name" value="Phosphohistidine domain"/>
    <property type="match status" value="1"/>
</dbReference>
<name>A0A1Y6CM46_9BACT</name>
<dbReference type="Pfam" id="PF01326">
    <property type="entry name" value="PPDK_N"/>
    <property type="match status" value="1"/>
</dbReference>
<evidence type="ECO:0000259" key="2">
    <source>
        <dbReference type="Pfam" id="PF01326"/>
    </source>
</evidence>
<dbReference type="GO" id="GO:0005524">
    <property type="term" value="F:ATP binding"/>
    <property type="evidence" value="ECO:0007669"/>
    <property type="project" value="InterPro"/>
</dbReference>
<organism evidence="3 4">
    <name type="scientific">Pseudobacteriovorax antillogorgiicola</name>
    <dbReference type="NCBI Taxonomy" id="1513793"/>
    <lineage>
        <taxon>Bacteria</taxon>
        <taxon>Pseudomonadati</taxon>
        <taxon>Bdellovibrionota</taxon>
        <taxon>Oligoflexia</taxon>
        <taxon>Oligoflexales</taxon>
        <taxon>Pseudobacteriovoracaceae</taxon>
        <taxon>Pseudobacteriovorax</taxon>
    </lineage>
</organism>